<feature type="domain" description="HotDog ACOT-type" evidence="6">
    <location>
        <begin position="90"/>
        <end position="210"/>
    </location>
</feature>
<keyword evidence="8" id="KW-1185">Reference proteome</keyword>
<evidence type="ECO:0000259" key="6">
    <source>
        <dbReference type="PROSITE" id="PS51770"/>
    </source>
</evidence>
<evidence type="ECO:0000313" key="7">
    <source>
        <dbReference type="EMBL" id="ORZ04762.1"/>
    </source>
</evidence>
<dbReference type="GO" id="GO:0005739">
    <property type="term" value="C:mitochondrion"/>
    <property type="evidence" value="ECO:0007669"/>
    <property type="project" value="TreeGrafter"/>
</dbReference>
<dbReference type="PROSITE" id="PS51770">
    <property type="entry name" value="HOTDOG_ACOT"/>
    <property type="match status" value="2"/>
</dbReference>
<evidence type="ECO:0000256" key="4">
    <source>
        <dbReference type="ARBA" id="ARBA00022946"/>
    </source>
</evidence>
<dbReference type="EMBL" id="MCGE01000048">
    <property type="protein sequence ID" value="ORZ04762.1"/>
    <property type="molecule type" value="Genomic_DNA"/>
</dbReference>
<evidence type="ECO:0000256" key="5">
    <source>
        <dbReference type="SAM" id="MobiDB-lite"/>
    </source>
</evidence>
<feature type="compositionally biased region" description="Pro residues" evidence="5">
    <location>
        <begin position="61"/>
        <end position="74"/>
    </location>
</feature>
<dbReference type="CDD" id="cd03442">
    <property type="entry name" value="BFIT_BACH"/>
    <property type="match status" value="1"/>
</dbReference>
<feature type="region of interest" description="Disordered" evidence="5">
    <location>
        <begin position="55"/>
        <end position="74"/>
    </location>
</feature>
<dbReference type="Proteomes" id="UP000193560">
    <property type="component" value="Unassembled WGS sequence"/>
</dbReference>
<evidence type="ECO:0000313" key="8">
    <source>
        <dbReference type="Proteomes" id="UP000193560"/>
    </source>
</evidence>
<dbReference type="Gene3D" id="3.10.129.10">
    <property type="entry name" value="Hotdog Thioesterase"/>
    <property type="match status" value="2"/>
</dbReference>
<dbReference type="InterPro" id="IPR029069">
    <property type="entry name" value="HotDog_dom_sf"/>
</dbReference>
<organism evidence="7 8">
    <name type="scientific">Absidia repens</name>
    <dbReference type="NCBI Taxonomy" id="90262"/>
    <lineage>
        <taxon>Eukaryota</taxon>
        <taxon>Fungi</taxon>
        <taxon>Fungi incertae sedis</taxon>
        <taxon>Mucoromycota</taxon>
        <taxon>Mucoromycotina</taxon>
        <taxon>Mucoromycetes</taxon>
        <taxon>Mucorales</taxon>
        <taxon>Cunninghamellaceae</taxon>
        <taxon>Absidia</taxon>
    </lineage>
</organism>
<keyword evidence="2" id="KW-0677">Repeat</keyword>
<keyword evidence="3" id="KW-0378">Hydrolase</keyword>
<accession>A0A1X2HXY0</accession>
<dbReference type="OrthoDB" id="331699at2759"/>
<dbReference type="SUPFAM" id="SSF54637">
    <property type="entry name" value="Thioesterase/thiol ester dehydrase-isomerase"/>
    <property type="match status" value="2"/>
</dbReference>
<name>A0A1X2HXY0_9FUNG</name>
<dbReference type="GO" id="GO:0006637">
    <property type="term" value="P:acyl-CoA metabolic process"/>
    <property type="evidence" value="ECO:0007669"/>
    <property type="project" value="TreeGrafter"/>
</dbReference>
<evidence type="ECO:0000256" key="3">
    <source>
        <dbReference type="ARBA" id="ARBA00022801"/>
    </source>
</evidence>
<proteinExistence type="inferred from homology"/>
<dbReference type="STRING" id="90262.A0A1X2HXY0"/>
<dbReference type="AlphaFoldDB" id="A0A1X2HXY0"/>
<comment type="similarity">
    <text evidence="1">Belongs to the acyl coenzyme A hydrolase family.</text>
</comment>
<keyword evidence="4" id="KW-0809">Transit peptide</keyword>
<dbReference type="PANTHER" id="PTHR12655">
    <property type="entry name" value="ACYL-COA THIOESTERASE"/>
    <property type="match status" value="1"/>
</dbReference>
<sequence>MFPKNRPSFFHFLAQARQFHASAPRYFKSQSPFANMYSGKPASFWIDHLQQQEKKHKVPLSSPPPSPPLSAPLPVTPIEPKPIQTSYVERYLPLASDPALLDSYITTKGGIHLGKLMSDMDAISGVVACKHAGVTLPNDTAMQFVTASTDRIDIQTHHHHMVGIQDLKVSAHAIHVGTSSLVSQVTIETVGSNPCVMMGGTFTMVAINTATLTPMPIPPLALVTAQDKKISHQVAEKGQLRRKKHRPHKVTEDKRRHLMELKSSSAQALPMHTTKMQSMFMIHPQDRNMYNILFGGMLIEKATELAEMTGCHTLQFLSTDKKKDAAAAAVTVASWDRIEFHQRTPVGAMLCLTSHLLYVNPETYQICVHTTINNNNNNNNNDSKNLTSSFYFTLHTNTTHHQHTEPLKVAVPQTSHEIELYLAGRRPIFD</sequence>
<evidence type="ECO:0000256" key="2">
    <source>
        <dbReference type="ARBA" id="ARBA00022737"/>
    </source>
</evidence>
<protein>
    <recommendedName>
        <fullName evidence="6">HotDog ACOT-type domain-containing protein</fullName>
    </recommendedName>
</protein>
<feature type="region of interest" description="Disordered" evidence="5">
    <location>
        <begin position="234"/>
        <end position="254"/>
    </location>
</feature>
<comment type="caution">
    <text evidence="7">The sequence shown here is derived from an EMBL/GenBank/DDBJ whole genome shotgun (WGS) entry which is preliminary data.</text>
</comment>
<dbReference type="GO" id="GO:0047617">
    <property type="term" value="F:fatty acyl-CoA hydrolase activity"/>
    <property type="evidence" value="ECO:0007669"/>
    <property type="project" value="TreeGrafter"/>
</dbReference>
<evidence type="ECO:0000256" key="1">
    <source>
        <dbReference type="ARBA" id="ARBA00010458"/>
    </source>
</evidence>
<reference evidence="7 8" key="1">
    <citation type="submission" date="2016-07" db="EMBL/GenBank/DDBJ databases">
        <title>Pervasive Adenine N6-methylation of Active Genes in Fungi.</title>
        <authorList>
            <consortium name="DOE Joint Genome Institute"/>
            <person name="Mondo S.J."/>
            <person name="Dannebaum R.O."/>
            <person name="Kuo R.C."/>
            <person name="Labutti K."/>
            <person name="Haridas S."/>
            <person name="Kuo A."/>
            <person name="Salamov A."/>
            <person name="Ahrendt S.R."/>
            <person name="Lipzen A."/>
            <person name="Sullivan W."/>
            <person name="Andreopoulos W.B."/>
            <person name="Clum A."/>
            <person name="Lindquist E."/>
            <person name="Daum C."/>
            <person name="Ramamoorthy G.K."/>
            <person name="Gryganskyi A."/>
            <person name="Culley D."/>
            <person name="Magnuson J.K."/>
            <person name="James T.Y."/>
            <person name="O'Malley M.A."/>
            <person name="Stajich J.E."/>
            <person name="Spatafora J.W."/>
            <person name="Visel A."/>
            <person name="Grigoriev I.V."/>
        </authorList>
    </citation>
    <scope>NUCLEOTIDE SEQUENCE [LARGE SCALE GENOMIC DNA]</scope>
    <source>
        <strain evidence="7 8">NRRL 1336</strain>
    </source>
</reference>
<dbReference type="PANTHER" id="PTHR12655:SF0">
    <property type="entry name" value="ACYL-COENZYME A THIOESTERASE 9, MITOCHONDRIAL"/>
    <property type="match status" value="1"/>
</dbReference>
<dbReference type="InterPro" id="IPR033120">
    <property type="entry name" value="HOTDOG_ACOT"/>
</dbReference>
<feature type="domain" description="HotDog ACOT-type" evidence="6">
    <location>
        <begin position="272"/>
        <end position="400"/>
    </location>
</feature>
<gene>
    <name evidence="7" type="ORF">BCR42DRAFT_398549</name>
</gene>